<name>A0A380KG36_9STRE</name>
<keyword evidence="2" id="KW-0472">Membrane</keyword>
<dbReference type="RefSeq" id="WP_115271128.1">
    <property type="nucleotide sequence ID" value="NZ_JBNPNB010000057.1"/>
</dbReference>
<organism evidence="3 4">
    <name type="scientific">Streptococcus hyointestinalis</name>
    <dbReference type="NCBI Taxonomy" id="1337"/>
    <lineage>
        <taxon>Bacteria</taxon>
        <taxon>Bacillati</taxon>
        <taxon>Bacillota</taxon>
        <taxon>Bacilli</taxon>
        <taxon>Lactobacillales</taxon>
        <taxon>Streptococcaceae</taxon>
        <taxon>Streptococcus</taxon>
    </lineage>
</organism>
<keyword evidence="2" id="KW-0812">Transmembrane</keyword>
<feature type="transmembrane region" description="Helical" evidence="2">
    <location>
        <begin position="12"/>
        <end position="30"/>
    </location>
</feature>
<gene>
    <name evidence="3" type="ORF">NCTC12224_02509</name>
</gene>
<dbReference type="Proteomes" id="UP000254924">
    <property type="component" value="Unassembled WGS sequence"/>
</dbReference>
<proteinExistence type="predicted"/>
<keyword evidence="2" id="KW-1133">Transmembrane helix</keyword>
<dbReference type="AlphaFoldDB" id="A0A380KG36"/>
<evidence type="ECO:0000256" key="2">
    <source>
        <dbReference type="SAM" id="Phobius"/>
    </source>
</evidence>
<dbReference type="EMBL" id="UHFN01000007">
    <property type="protein sequence ID" value="SUN63544.1"/>
    <property type="molecule type" value="Genomic_DNA"/>
</dbReference>
<protein>
    <submittedName>
        <fullName evidence="3">Phage related protein</fullName>
    </submittedName>
</protein>
<reference evidence="3 4" key="1">
    <citation type="submission" date="2018-06" db="EMBL/GenBank/DDBJ databases">
        <authorList>
            <consortium name="Pathogen Informatics"/>
            <person name="Doyle S."/>
        </authorList>
    </citation>
    <scope>NUCLEOTIDE SEQUENCE [LARGE SCALE GENOMIC DNA]</scope>
    <source>
        <strain evidence="3 4">NCTC12224</strain>
    </source>
</reference>
<accession>A0A380KG36</accession>
<sequence>MAENGKSPKKPIYKRIWFWILVIALLAFVGDKLRGISSNTQEETKVTATSSSSSSSTEESSTSSSTSSSSSTAESTTAESSTTVVSSFNPVDTSDATIESIATYDDYLTMYQLIVNEYLSNYEAAMAQYGLTDATTFQSMRDGVEEGIAQQKQAYGAMRKSPIVGKSDLVQFLKDYRDELNAYVAQMSSALQ</sequence>
<feature type="region of interest" description="Disordered" evidence="1">
    <location>
        <begin position="41"/>
        <end position="86"/>
    </location>
</feature>
<evidence type="ECO:0000313" key="3">
    <source>
        <dbReference type="EMBL" id="SUN63544.1"/>
    </source>
</evidence>
<evidence type="ECO:0000313" key="4">
    <source>
        <dbReference type="Proteomes" id="UP000254924"/>
    </source>
</evidence>
<keyword evidence="4" id="KW-1185">Reference proteome</keyword>
<feature type="compositionally biased region" description="Low complexity" evidence="1">
    <location>
        <begin position="46"/>
        <end position="86"/>
    </location>
</feature>
<evidence type="ECO:0000256" key="1">
    <source>
        <dbReference type="SAM" id="MobiDB-lite"/>
    </source>
</evidence>